<comment type="caution">
    <text evidence="2">The sequence shown here is derived from an EMBL/GenBank/DDBJ whole genome shotgun (WGS) entry which is preliminary data.</text>
</comment>
<dbReference type="InterPro" id="IPR015943">
    <property type="entry name" value="WD40/YVTN_repeat-like_dom_sf"/>
</dbReference>
<dbReference type="AlphaFoldDB" id="A0A9X1TXX7"/>
<evidence type="ECO:0000313" key="2">
    <source>
        <dbReference type="EMBL" id="MCF4006635.1"/>
    </source>
</evidence>
<protein>
    <recommendedName>
        <fullName evidence="4">Prolipoprotein LppL</fullName>
    </recommendedName>
</protein>
<dbReference type="Gene3D" id="2.130.10.10">
    <property type="entry name" value="YVTN repeat-like/Quinoprotein amine dehydrogenase"/>
    <property type="match status" value="1"/>
</dbReference>
<dbReference type="EMBL" id="JAKGSI010000002">
    <property type="protein sequence ID" value="MCF4006635.1"/>
    <property type="molecule type" value="Genomic_DNA"/>
</dbReference>
<evidence type="ECO:0000256" key="1">
    <source>
        <dbReference type="SAM" id="SignalP"/>
    </source>
</evidence>
<keyword evidence="3" id="KW-1185">Reference proteome</keyword>
<accession>A0A9X1TXX7</accession>
<organism evidence="2 3">
    <name type="scientific">Corynebacterium uropygiale</name>
    <dbReference type="NCBI Taxonomy" id="1775911"/>
    <lineage>
        <taxon>Bacteria</taxon>
        <taxon>Bacillati</taxon>
        <taxon>Actinomycetota</taxon>
        <taxon>Actinomycetes</taxon>
        <taxon>Mycobacteriales</taxon>
        <taxon>Corynebacteriaceae</taxon>
        <taxon>Corynebacterium</taxon>
    </lineage>
</organism>
<dbReference type="RefSeq" id="WP_236118420.1">
    <property type="nucleotide sequence ID" value="NZ_JAKGSI010000002.1"/>
</dbReference>
<reference evidence="2" key="1">
    <citation type="submission" date="2022-01" db="EMBL/GenBank/DDBJ databases">
        <title>Corynebacterium sp. nov isolated from isolated from the feces of the greater white-fronted geese (Anser albifrons) at Poyang Lake, PR China.</title>
        <authorList>
            <person name="Liu Q."/>
        </authorList>
    </citation>
    <scope>NUCLEOTIDE SEQUENCE</scope>
    <source>
        <strain evidence="2">JCM 32435</strain>
    </source>
</reference>
<feature type="signal peptide" evidence="1">
    <location>
        <begin position="1"/>
        <end position="26"/>
    </location>
</feature>
<keyword evidence="1" id="KW-0732">Signal</keyword>
<dbReference type="PROSITE" id="PS51257">
    <property type="entry name" value="PROKAR_LIPOPROTEIN"/>
    <property type="match status" value="1"/>
</dbReference>
<evidence type="ECO:0008006" key="4">
    <source>
        <dbReference type="Google" id="ProtNLM"/>
    </source>
</evidence>
<name>A0A9X1TXX7_9CORY</name>
<feature type="chain" id="PRO_5040774442" description="Prolipoprotein LppL" evidence="1">
    <location>
        <begin position="27"/>
        <end position="350"/>
    </location>
</feature>
<evidence type="ECO:0000313" key="3">
    <source>
        <dbReference type="Proteomes" id="UP001139336"/>
    </source>
</evidence>
<sequence length="350" mass="36214">MNRAQKYRRRWVASVGVAALFGLSLAGCQNDATKELEDAMGNATPAASPSTSSPSGKVLELPAELASVKDIEVSGTVLAVQGEKHVGVGTVKQFADGSATILPLEDSCGTLVPSSDHSVWTVACGDTALTIDPQRPQQVTSIGLDHPATSAVQLSDGALATASSDDNAIRIYRAGQEPTTITMDGSATELAAVNVPGGTDALVRVDRAETKIQDVHFADDEQGGTLRVGLGVGRVAAGRDGLFLASDTNGNRLMIYTGDDVIRLHQSIPVDESPWAVAWDPKRSLAWVASTATNTAVGYRISSGVPEEQARVTTVPDAQSMGVLDDGTIVLGSASGHGLSIISQPDSSAQ</sequence>
<proteinExistence type="predicted"/>
<dbReference type="Proteomes" id="UP001139336">
    <property type="component" value="Unassembled WGS sequence"/>
</dbReference>
<dbReference type="SUPFAM" id="SSF63829">
    <property type="entry name" value="Calcium-dependent phosphotriesterase"/>
    <property type="match status" value="1"/>
</dbReference>
<gene>
    <name evidence="2" type="ORF">L1O03_05510</name>
</gene>